<dbReference type="EMBL" id="QWEZ01000002">
    <property type="protein sequence ID" value="RRJ83241.1"/>
    <property type="molecule type" value="Genomic_DNA"/>
</dbReference>
<dbReference type="GO" id="GO:0004362">
    <property type="term" value="F:glutathione-disulfide reductase (NADPH) activity"/>
    <property type="evidence" value="ECO:0007669"/>
    <property type="project" value="UniProtKB-EC"/>
</dbReference>
<dbReference type="PRINTS" id="PR00411">
    <property type="entry name" value="PNDRDTASEI"/>
</dbReference>
<keyword evidence="8 13" id="KW-0676">Redox-active center</keyword>
<dbReference type="GO" id="GO:0005829">
    <property type="term" value="C:cytosol"/>
    <property type="evidence" value="ECO:0007669"/>
    <property type="project" value="TreeGrafter"/>
</dbReference>
<evidence type="ECO:0000256" key="7">
    <source>
        <dbReference type="ARBA" id="ARBA00023157"/>
    </source>
</evidence>
<dbReference type="PANTHER" id="PTHR42737:SF2">
    <property type="entry name" value="GLUTATHIONE REDUCTASE"/>
    <property type="match status" value="1"/>
</dbReference>
<protein>
    <recommendedName>
        <fullName evidence="14">Glutathione reductase</fullName>
        <shortName evidence="14">GRase</shortName>
        <ecNumber evidence="14">1.8.1.7</ecNumber>
    </recommendedName>
</protein>
<evidence type="ECO:0000259" key="15">
    <source>
        <dbReference type="Pfam" id="PF02852"/>
    </source>
</evidence>
<dbReference type="InterPro" id="IPR012999">
    <property type="entry name" value="Pyr_OxRdtase_I_AS"/>
</dbReference>
<keyword evidence="5 14" id="KW-0521">NADP</keyword>
<dbReference type="PROSITE" id="PS00076">
    <property type="entry name" value="PYRIDINE_REDOX_1"/>
    <property type="match status" value="1"/>
</dbReference>
<evidence type="ECO:0000256" key="5">
    <source>
        <dbReference type="ARBA" id="ARBA00022857"/>
    </source>
</evidence>
<keyword evidence="7" id="KW-1015">Disulfide bond</keyword>
<evidence type="ECO:0000256" key="2">
    <source>
        <dbReference type="ARBA" id="ARBA00011738"/>
    </source>
</evidence>
<evidence type="ECO:0000256" key="11">
    <source>
        <dbReference type="PIRSR" id="PIRSR000350-3"/>
    </source>
</evidence>
<feature type="domain" description="Pyridine nucleotide-disulphide oxidoreductase dimerisation" evidence="15">
    <location>
        <begin position="339"/>
        <end position="447"/>
    </location>
</feature>
<evidence type="ECO:0000313" key="17">
    <source>
        <dbReference type="EMBL" id="RRJ83241.1"/>
    </source>
</evidence>
<evidence type="ECO:0000256" key="1">
    <source>
        <dbReference type="ARBA" id="ARBA00007532"/>
    </source>
</evidence>
<dbReference type="GO" id="GO:0050661">
    <property type="term" value="F:NADP binding"/>
    <property type="evidence" value="ECO:0007669"/>
    <property type="project" value="InterPro"/>
</dbReference>
<accession>A0A3P3VKH5</accession>
<evidence type="ECO:0000256" key="9">
    <source>
        <dbReference type="ARBA" id="ARBA00049142"/>
    </source>
</evidence>
<dbReference type="PRINTS" id="PR00368">
    <property type="entry name" value="FADPNR"/>
</dbReference>
<evidence type="ECO:0000256" key="10">
    <source>
        <dbReference type="PIRSR" id="PIRSR000350-2"/>
    </source>
</evidence>
<evidence type="ECO:0000256" key="14">
    <source>
        <dbReference type="RuleBase" id="RU365040"/>
    </source>
</evidence>
<evidence type="ECO:0000256" key="12">
    <source>
        <dbReference type="PIRSR" id="PIRSR000350-4"/>
    </source>
</evidence>
<dbReference type="Pfam" id="PF02852">
    <property type="entry name" value="Pyr_redox_dim"/>
    <property type="match status" value="1"/>
</dbReference>
<dbReference type="NCBIfam" id="TIGR01424">
    <property type="entry name" value="gluta_reduc_2"/>
    <property type="match status" value="1"/>
</dbReference>
<keyword evidence="11" id="KW-0547">Nucleotide-binding</keyword>
<dbReference type="InterPro" id="IPR004099">
    <property type="entry name" value="Pyr_nucl-diS_OxRdtase_dimer"/>
</dbReference>
<evidence type="ECO:0000256" key="4">
    <source>
        <dbReference type="ARBA" id="ARBA00022827"/>
    </source>
</evidence>
<proteinExistence type="inferred from homology"/>
<keyword evidence="11" id="KW-0520">NAD</keyword>
<dbReference type="InterPro" id="IPR016156">
    <property type="entry name" value="FAD/NAD-linked_Rdtase_dimer_sf"/>
</dbReference>
<keyword evidence="4 11" id="KW-0274">FAD</keyword>
<feature type="disulfide bond" description="Redox-active" evidence="12">
    <location>
        <begin position="43"/>
        <end position="48"/>
    </location>
</feature>
<feature type="domain" description="FAD/NAD(P)-binding" evidence="16">
    <location>
        <begin position="6"/>
        <end position="319"/>
    </location>
</feature>
<dbReference type="Gene3D" id="3.30.390.30">
    <property type="match status" value="1"/>
</dbReference>
<keyword evidence="6 13" id="KW-0560">Oxidoreductase</keyword>
<comment type="cofactor">
    <cofactor evidence="11">
        <name>FAD</name>
        <dbReference type="ChEBI" id="CHEBI:57692"/>
    </cofactor>
    <text evidence="11">Binds 1 FAD per subunit.</text>
</comment>
<comment type="function">
    <text evidence="14">Catalyzes the reduction of glutathione disulfide (GSSG) to reduced glutathione (GSH).</text>
</comment>
<dbReference type="AlphaFoldDB" id="A0A3P3VKH5"/>
<dbReference type="GO" id="GO:0050660">
    <property type="term" value="F:flavin adenine dinucleotide binding"/>
    <property type="evidence" value="ECO:0007669"/>
    <property type="project" value="InterPro"/>
</dbReference>
<dbReference type="FunFam" id="3.50.50.60:FF:000051">
    <property type="entry name" value="Glutathione reductase"/>
    <property type="match status" value="1"/>
</dbReference>
<keyword evidence="18" id="KW-1185">Reference proteome</keyword>
<dbReference type="Pfam" id="PF07992">
    <property type="entry name" value="Pyr_redox_2"/>
    <property type="match status" value="1"/>
</dbReference>
<dbReference type="InterPro" id="IPR006324">
    <property type="entry name" value="GSHR"/>
</dbReference>
<dbReference type="Proteomes" id="UP000280792">
    <property type="component" value="Unassembled WGS sequence"/>
</dbReference>
<dbReference type="GO" id="GO:0034599">
    <property type="term" value="P:cellular response to oxidative stress"/>
    <property type="evidence" value="ECO:0007669"/>
    <property type="project" value="TreeGrafter"/>
</dbReference>
<dbReference type="GO" id="GO:0006749">
    <property type="term" value="P:glutathione metabolic process"/>
    <property type="evidence" value="ECO:0007669"/>
    <property type="project" value="InterPro"/>
</dbReference>
<dbReference type="SUPFAM" id="SSF55424">
    <property type="entry name" value="FAD/NAD-linked reductases, dimerisation (C-terminal) domain"/>
    <property type="match status" value="1"/>
</dbReference>
<dbReference type="GO" id="GO:0045454">
    <property type="term" value="P:cell redox homeostasis"/>
    <property type="evidence" value="ECO:0007669"/>
    <property type="project" value="InterPro"/>
</dbReference>
<comment type="catalytic activity">
    <reaction evidence="9 14">
        <text>2 glutathione + NADP(+) = glutathione disulfide + NADPH + H(+)</text>
        <dbReference type="Rhea" id="RHEA:11740"/>
        <dbReference type="ChEBI" id="CHEBI:15378"/>
        <dbReference type="ChEBI" id="CHEBI:57783"/>
        <dbReference type="ChEBI" id="CHEBI:57925"/>
        <dbReference type="ChEBI" id="CHEBI:58297"/>
        <dbReference type="ChEBI" id="CHEBI:58349"/>
        <dbReference type="EC" id="1.8.1.7"/>
    </reaction>
</comment>
<dbReference type="InterPro" id="IPR036188">
    <property type="entry name" value="FAD/NAD-bd_sf"/>
</dbReference>
<dbReference type="PANTHER" id="PTHR42737">
    <property type="entry name" value="GLUTATHIONE REDUCTASE"/>
    <property type="match status" value="1"/>
</dbReference>
<feature type="binding site" evidence="11">
    <location>
        <position position="263"/>
    </location>
    <ligand>
        <name>NAD(+)</name>
        <dbReference type="ChEBI" id="CHEBI:57540"/>
    </ligand>
</feature>
<reference evidence="17 18" key="2">
    <citation type="submission" date="2018-12" db="EMBL/GenBank/DDBJ databases">
        <title>Simiduia agarivorans gen. nov., sp. nov., a marine, agarolytic bacterium isolated from shallow coastal water from Keelung, Taiwan.</title>
        <authorList>
            <person name="Shieh W.Y."/>
        </authorList>
    </citation>
    <scope>NUCLEOTIDE SEQUENCE [LARGE SCALE GENOMIC DNA]</scope>
    <source>
        <strain evidence="17 18">GTF-13</strain>
    </source>
</reference>
<sequence>MSEFDFDLFVIGAGSGGVRASRIAAGLGARVAVAEDRYMGGTCVNVGCVPKKLFVYGAHYAEDFEDARGYGWSVGETAFDWPTLRDNKSREIERLNGVYRNLLKGARVTLLEGRARLVDAHTVEVDGQRYSTERVLIATGGWPFVPEFPGNEHVISSNEIFYLDQFPREVLVVGGGYIAVEFAGILSGLGANTRLLYRGELFLRGFDQEVREVLRDEMSQRHNLELCFNTDVVSIDQQADGRLRVELNNGQSLLVDQVLYATGRVPHTQDLGLENVSVALDEKGAIRVNEQFQTSEPSIYAVGDVIDRMQLTPVALAEGMALARHLFGGQPIALDYDNIATAVFSQPNIGTVGLSEEQALERFGKLRIYTTRFRHMKHTLSGRQEKTFMKLVVDDASDRVVGCHMVGSEAGEIIQGIAIAIKAGATKATFDSTIGIHPTAAEEFVTLREVTRTVGG</sequence>
<dbReference type="SUPFAM" id="SSF51905">
    <property type="entry name" value="FAD/NAD(P)-binding domain"/>
    <property type="match status" value="1"/>
</dbReference>
<comment type="caution">
    <text evidence="17">The sequence shown here is derived from an EMBL/GenBank/DDBJ whole genome shotgun (WGS) entry which is preliminary data.</text>
</comment>
<evidence type="ECO:0000256" key="13">
    <source>
        <dbReference type="RuleBase" id="RU003691"/>
    </source>
</evidence>
<comment type="subunit">
    <text evidence="2">Homodimer.</text>
</comment>
<keyword evidence="3 13" id="KW-0285">Flavoprotein</keyword>
<dbReference type="EC" id="1.8.1.7" evidence="14"/>
<comment type="similarity">
    <text evidence="1 13">Belongs to the class-I pyridine nucleotide-disulfide oxidoreductase family.</text>
</comment>
<dbReference type="Gene3D" id="3.50.50.60">
    <property type="entry name" value="FAD/NAD(P)-binding domain"/>
    <property type="match status" value="2"/>
</dbReference>
<reference evidence="17 18" key="1">
    <citation type="submission" date="2018-08" db="EMBL/GenBank/DDBJ databases">
        <authorList>
            <person name="Khan S.A."/>
        </authorList>
    </citation>
    <scope>NUCLEOTIDE SEQUENCE [LARGE SCALE GENOMIC DNA]</scope>
    <source>
        <strain evidence="17 18">GTF-13</strain>
    </source>
</reference>
<feature type="binding site" evidence="11">
    <location>
        <position position="304"/>
    </location>
    <ligand>
        <name>FAD</name>
        <dbReference type="ChEBI" id="CHEBI:57692"/>
    </ligand>
</feature>
<feature type="binding site" evidence="11">
    <location>
        <position position="52"/>
    </location>
    <ligand>
        <name>FAD</name>
        <dbReference type="ChEBI" id="CHEBI:57692"/>
    </ligand>
</feature>
<evidence type="ECO:0000256" key="6">
    <source>
        <dbReference type="ARBA" id="ARBA00023002"/>
    </source>
</evidence>
<dbReference type="InterPro" id="IPR046952">
    <property type="entry name" value="GSHR/TRXR-like"/>
</dbReference>
<dbReference type="RefSeq" id="WP_125017738.1">
    <property type="nucleotide sequence ID" value="NZ_QWEZ01000002.1"/>
</dbReference>
<evidence type="ECO:0000259" key="16">
    <source>
        <dbReference type="Pfam" id="PF07992"/>
    </source>
</evidence>
<evidence type="ECO:0000256" key="8">
    <source>
        <dbReference type="ARBA" id="ARBA00023284"/>
    </source>
</evidence>
<dbReference type="PIRSF" id="PIRSF000350">
    <property type="entry name" value="Mercury_reductase_MerA"/>
    <property type="match status" value="1"/>
</dbReference>
<name>A0A3P3VKH5_9GAMM</name>
<dbReference type="InterPro" id="IPR001100">
    <property type="entry name" value="Pyr_nuc-diS_OxRdtase"/>
</dbReference>
<dbReference type="NCBIfam" id="NF004776">
    <property type="entry name" value="PRK06116.1"/>
    <property type="match status" value="1"/>
</dbReference>
<evidence type="ECO:0000256" key="3">
    <source>
        <dbReference type="ARBA" id="ARBA00022630"/>
    </source>
</evidence>
<feature type="active site" description="Proton acceptor" evidence="10">
    <location>
        <position position="437"/>
    </location>
</feature>
<dbReference type="InterPro" id="IPR023753">
    <property type="entry name" value="FAD/NAD-binding_dom"/>
</dbReference>
<feature type="binding site" evidence="11">
    <location>
        <begin position="174"/>
        <end position="181"/>
    </location>
    <ligand>
        <name>NAD(+)</name>
        <dbReference type="ChEBI" id="CHEBI:57540"/>
    </ligand>
</feature>
<evidence type="ECO:0000313" key="18">
    <source>
        <dbReference type="Proteomes" id="UP000280792"/>
    </source>
</evidence>
<organism evidence="17 18">
    <name type="scientific">Aestuariirhabdus litorea</name>
    <dbReference type="NCBI Taxonomy" id="2528527"/>
    <lineage>
        <taxon>Bacteria</taxon>
        <taxon>Pseudomonadati</taxon>
        <taxon>Pseudomonadota</taxon>
        <taxon>Gammaproteobacteria</taxon>
        <taxon>Oceanospirillales</taxon>
        <taxon>Aestuariirhabdaceae</taxon>
        <taxon>Aestuariirhabdus</taxon>
    </lineage>
</organism>
<gene>
    <name evidence="17" type="ORF">D0544_15520</name>
</gene>